<evidence type="ECO:0000313" key="4">
    <source>
        <dbReference type="Proteomes" id="UP001370348"/>
    </source>
</evidence>
<evidence type="ECO:0000256" key="1">
    <source>
        <dbReference type="PROSITE-ProRule" id="PRU00339"/>
    </source>
</evidence>
<dbReference type="SUPFAM" id="SSF52540">
    <property type="entry name" value="P-loop containing nucleoside triphosphate hydrolases"/>
    <property type="match status" value="1"/>
</dbReference>
<dbReference type="Gene3D" id="1.25.40.10">
    <property type="entry name" value="Tetratricopeptide repeat domain"/>
    <property type="match status" value="2"/>
</dbReference>
<dbReference type="InterPro" id="IPR019734">
    <property type="entry name" value="TPR_rpt"/>
</dbReference>
<protein>
    <submittedName>
        <fullName evidence="3">Tetratricopeptide repeat protein</fullName>
    </submittedName>
</protein>
<dbReference type="Gene3D" id="3.40.50.300">
    <property type="entry name" value="P-loop containing nucleotide triphosphate hydrolases"/>
    <property type="match status" value="1"/>
</dbReference>
<evidence type="ECO:0000313" key="3">
    <source>
        <dbReference type="EMBL" id="WXB20040.1"/>
    </source>
</evidence>
<dbReference type="SMART" id="SM00028">
    <property type="entry name" value="TPR"/>
    <property type="match status" value="3"/>
</dbReference>
<organism evidence="3 4">
    <name type="scientific">Pendulispora albinea</name>
    <dbReference type="NCBI Taxonomy" id="2741071"/>
    <lineage>
        <taxon>Bacteria</taxon>
        <taxon>Pseudomonadati</taxon>
        <taxon>Myxococcota</taxon>
        <taxon>Myxococcia</taxon>
        <taxon>Myxococcales</taxon>
        <taxon>Sorangiineae</taxon>
        <taxon>Pendulisporaceae</taxon>
        <taxon>Pendulispora</taxon>
    </lineage>
</organism>
<dbReference type="PANTHER" id="PTHR47691">
    <property type="entry name" value="REGULATOR-RELATED"/>
    <property type="match status" value="1"/>
</dbReference>
<dbReference type="Proteomes" id="UP001370348">
    <property type="component" value="Chromosome"/>
</dbReference>
<dbReference type="InterPro" id="IPR011990">
    <property type="entry name" value="TPR-like_helical_dom_sf"/>
</dbReference>
<evidence type="ECO:0000259" key="2">
    <source>
        <dbReference type="Pfam" id="PF13191"/>
    </source>
</evidence>
<proteinExistence type="predicted"/>
<dbReference type="SUPFAM" id="SSF48452">
    <property type="entry name" value="TPR-like"/>
    <property type="match status" value="2"/>
</dbReference>
<feature type="domain" description="Orc1-like AAA ATPase" evidence="2">
    <location>
        <begin position="18"/>
        <end position="151"/>
    </location>
</feature>
<dbReference type="RefSeq" id="WP_394829640.1">
    <property type="nucleotide sequence ID" value="NZ_CP089984.1"/>
</dbReference>
<reference evidence="3 4" key="1">
    <citation type="submission" date="2021-12" db="EMBL/GenBank/DDBJ databases">
        <title>Discovery of the Pendulisporaceae a myxobacterial family with distinct sporulation behavior and unique specialized metabolism.</title>
        <authorList>
            <person name="Garcia R."/>
            <person name="Popoff A."/>
            <person name="Bader C.D."/>
            <person name="Loehr J."/>
            <person name="Walesch S."/>
            <person name="Walt C."/>
            <person name="Boldt J."/>
            <person name="Bunk B."/>
            <person name="Haeckl F.J.F.P.J."/>
            <person name="Gunesch A.P."/>
            <person name="Birkelbach J."/>
            <person name="Nuebel U."/>
            <person name="Pietschmann T."/>
            <person name="Bach T."/>
            <person name="Mueller R."/>
        </authorList>
    </citation>
    <scope>NUCLEOTIDE SEQUENCE [LARGE SCALE GENOMIC DNA]</scope>
    <source>
        <strain evidence="3 4">MSr11954</strain>
    </source>
</reference>
<sequence length="904" mass="97388">MMHAGENVPSLPLRGDAFVGRKREIETLHRLFSGGERLVTLTGPAGIGKTRLAMEYAAAKARAGASGPSSISVLFCDVSEAREPGEMAAAIGRALRALPTAPKKMAGPVQVTRAGTELAALGRALVVLDGFEQLVPEGANVLSSWSSLAPRAAFLVTSRELLRLPGENVLEISSLGLPTSVEAESEALDLVLDRLQRVRVGYVPTPEDARALASLVRELDGFPLAIELAAARMSMLSPSVLLQRLAARFDVLRRASGDPRARHAALETSLDDSWALLDPAERAALAQCAVFVGGFVLASAEAIVDLSSVPGAPPVLDVLQRLREKSLLHVQSQGDPISGERLGLYRSIRDYAQIRLDGSEMAKGAYARHAKHYISQAEARDHALRAAERENVVWAVERLLSAERPTVENAILAIRGAYAMETLLYSQGSFPKGAGPIERALSVLEANDVDPVWRARAKYLRANAKPSEERGSELADVLEGARRRGDRALEARVLRSLGSVDGRKGRLDTALRGLSRAHETGRDAGDRLVEAITLQSMGNVARELGRFPEAEGHYERALSLCQEFRDVGREASVLADVAFLRVELGQLEGARADCVRALGLHPNFGNGAHWVLALIYHEQGELERAARAYEHAVHVAREARDGAKESVALAYLALLRHEQGDSRTAQSHLLPLPSAARALGYARHEALFLGFLGAVQSALDSAESAQRSFDLAASALAPGDRYAVALHVLRAHADLALARGALRAGNAAAARGHRVAAEARLVDAPAAFDSYVLRLAQRLVSRAFPDDLPAQAAGMSPPALRVERGGRWLYTPAGERFEVDAHRVVRALLCALVEERIRAPGVALSPSVLCDAGWPGERVVPSAAKNRLHVSLTRLRKLGLRDLILRREDGYLLDPRVVVMWTSS</sequence>
<dbReference type="InterPro" id="IPR027417">
    <property type="entry name" value="P-loop_NTPase"/>
</dbReference>
<dbReference type="EMBL" id="CP089984">
    <property type="protein sequence ID" value="WXB20040.1"/>
    <property type="molecule type" value="Genomic_DNA"/>
</dbReference>
<feature type="repeat" description="TPR" evidence="1">
    <location>
        <begin position="531"/>
        <end position="564"/>
    </location>
</feature>
<accession>A0ABZ2MBZ8</accession>
<gene>
    <name evidence="3" type="ORF">LZC94_22795</name>
</gene>
<keyword evidence="4" id="KW-1185">Reference proteome</keyword>
<dbReference type="InterPro" id="IPR041664">
    <property type="entry name" value="AAA_16"/>
</dbReference>
<dbReference type="Pfam" id="PF13424">
    <property type="entry name" value="TPR_12"/>
    <property type="match status" value="1"/>
</dbReference>
<keyword evidence="1" id="KW-0802">TPR repeat</keyword>
<name>A0ABZ2MBZ8_9BACT</name>
<dbReference type="PROSITE" id="PS50005">
    <property type="entry name" value="TPR"/>
    <property type="match status" value="1"/>
</dbReference>
<dbReference type="PANTHER" id="PTHR47691:SF3">
    <property type="entry name" value="HTH-TYPE TRANSCRIPTIONAL REGULATOR RV0890C-RELATED"/>
    <property type="match status" value="1"/>
</dbReference>
<dbReference type="Pfam" id="PF13191">
    <property type="entry name" value="AAA_16"/>
    <property type="match status" value="1"/>
</dbReference>